<dbReference type="Pfam" id="PF02713">
    <property type="entry name" value="DUF220"/>
    <property type="match status" value="1"/>
</dbReference>
<gene>
    <name evidence="2" type="ORF">ZOSMA_19G01090</name>
</gene>
<keyword evidence="3" id="KW-1185">Reference proteome</keyword>
<name>A0A0K9PNG8_ZOSMR</name>
<dbReference type="STRING" id="29655.A0A0K9PNG8"/>
<dbReference type="EMBL" id="LFYR01000728">
    <property type="protein sequence ID" value="KMZ70521.1"/>
    <property type="molecule type" value="Genomic_DNA"/>
</dbReference>
<dbReference type="InterPro" id="IPR003863">
    <property type="entry name" value="DUF220"/>
</dbReference>
<dbReference type="Proteomes" id="UP000036987">
    <property type="component" value="Unassembled WGS sequence"/>
</dbReference>
<evidence type="ECO:0000313" key="2">
    <source>
        <dbReference type="EMBL" id="KMZ70521.1"/>
    </source>
</evidence>
<sequence length="315" mass="36251">MENQKPGNGVPLSFNKAIDFLGRIPQRLQSYMKTLENSRKGSIIGPISLADKEYASTYDASLTKQIQRWNENPEWVDQLPEIKVSVPKGSLCNLSVMFNVGLPPDAIYNIVINPDNRKVFKNIKGTISRKVLSDDGLRQVVEVEQEAIWKFLWWSGTFSVHVVVDQNRRNHTVNFKHIKSGFMERFEGYWSLQPLFVDKESCFPENPQTLADYEHCTRGKGRVATVVRLEQLVQPSIIPPPPISWYVRGITSKTTELLIQDLLAETAKLRNSINNKQEIAISNNISLDEEESIDLDDDPIYYFDDIKKKWHCRKR</sequence>
<evidence type="ECO:0000313" key="3">
    <source>
        <dbReference type="Proteomes" id="UP000036987"/>
    </source>
</evidence>
<dbReference type="GO" id="GO:0009707">
    <property type="term" value="C:chloroplast outer membrane"/>
    <property type="evidence" value="ECO:0000318"/>
    <property type="project" value="GO_Central"/>
</dbReference>
<dbReference type="InterPro" id="IPR023393">
    <property type="entry name" value="START-like_dom_sf"/>
</dbReference>
<dbReference type="GO" id="GO:0005261">
    <property type="term" value="F:monoatomic cation channel activity"/>
    <property type="evidence" value="ECO:0000318"/>
    <property type="project" value="GO_Central"/>
</dbReference>
<organism evidence="2 3">
    <name type="scientific">Zostera marina</name>
    <name type="common">Eelgrass</name>
    <dbReference type="NCBI Taxonomy" id="29655"/>
    <lineage>
        <taxon>Eukaryota</taxon>
        <taxon>Viridiplantae</taxon>
        <taxon>Streptophyta</taxon>
        <taxon>Embryophyta</taxon>
        <taxon>Tracheophyta</taxon>
        <taxon>Spermatophyta</taxon>
        <taxon>Magnoliopsida</taxon>
        <taxon>Liliopsida</taxon>
        <taxon>Zosteraceae</taxon>
        <taxon>Zostera</taxon>
    </lineage>
</organism>
<protein>
    <recommendedName>
        <fullName evidence="1">DUF220 domain-containing protein</fullName>
    </recommendedName>
</protein>
<feature type="domain" description="DUF220" evidence="1">
    <location>
        <begin position="155"/>
        <end position="225"/>
    </location>
</feature>
<dbReference type="PANTHER" id="PTHR31385:SF1">
    <property type="entry name" value="PUTATIVE (DUF220)-RELATED"/>
    <property type="match status" value="1"/>
</dbReference>
<dbReference type="GO" id="GO:0009695">
    <property type="term" value="P:jasmonic acid biosynthetic process"/>
    <property type="evidence" value="ECO:0000318"/>
    <property type="project" value="GO_Central"/>
</dbReference>
<reference evidence="3" key="1">
    <citation type="journal article" date="2016" name="Nature">
        <title>The genome of the seagrass Zostera marina reveals angiosperm adaptation to the sea.</title>
        <authorList>
            <person name="Olsen J.L."/>
            <person name="Rouze P."/>
            <person name="Verhelst B."/>
            <person name="Lin Y.-C."/>
            <person name="Bayer T."/>
            <person name="Collen J."/>
            <person name="Dattolo E."/>
            <person name="De Paoli E."/>
            <person name="Dittami S."/>
            <person name="Maumus F."/>
            <person name="Michel G."/>
            <person name="Kersting A."/>
            <person name="Lauritano C."/>
            <person name="Lohaus R."/>
            <person name="Toepel M."/>
            <person name="Tonon T."/>
            <person name="Vanneste K."/>
            <person name="Amirebrahimi M."/>
            <person name="Brakel J."/>
            <person name="Bostroem C."/>
            <person name="Chovatia M."/>
            <person name="Grimwood J."/>
            <person name="Jenkins J.W."/>
            <person name="Jueterbock A."/>
            <person name="Mraz A."/>
            <person name="Stam W.T."/>
            <person name="Tice H."/>
            <person name="Bornberg-Bauer E."/>
            <person name="Green P.J."/>
            <person name="Pearson G.A."/>
            <person name="Procaccini G."/>
            <person name="Duarte C.M."/>
            <person name="Schmutz J."/>
            <person name="Reusch T.B.H."/>
            <person name="Van de Peer Y."/>
        </authorList>
    </citation>
    <scope>NUCLEOTIDE SEQUENCE [LARGE SCALE GENOMIC DNA]</scope>
    <source>
        <strain evidence="3">cv. Finnish</strain>
    </source>
</reference>
<dbReference type="AlphaFoldDB" id="A0A0K9PNG8"/>
<dbReference type="OrthoDB" id="530906at2759"/>
<dbReference type="PANTHER" id="PTHR31385">
    <property type="entry name" value="PUTATIVE (DUF220)-RELATED"/>
    <property type="match status" value="1"/>
</dbReference>
<comment type="caution">
    <text evidence="2">The sequence shown here is derived from an EMBL/GenBank/DDBJ whole genome shotgun (WGS) entry which is preliminary data.</text>
</comment>
<dbReference type="SUPFAM" id="SSF55961">
    <property type="entry name" value="Bet v1-like"/>
    <property type="match status" value="1"/>
</dbReference>
<accession>A0A0K9PNG8</accession>
<proteinExistence type="predicted"/>
<dbReference type="Gene3D" id="3.30.530.20">
    <property type="match status" value="1"/>
</dbReference>
<dbReference type="OMA" id="PREAFCE"/>
<evidence type="ECO:0000259" key="1">
    <source>
        <dbReference type="Pfam" id="PF02713"/>
    </source>
</evidence>